<dbReference type="AlphaFoldDB" id="A0A0F3RVU0"/>
<dbReference type="SMART" id="SM00257">
    <property type="entry name" value="LysM"/>
    <property type="match status" value="1"/>
</dbReference>
<dbReference type="PATRIC" id="fig|216463.3.peg.2578"/>
<dbReference type="InterPro" id="IPR036779">
    <property type="entry name" value="LysM_dom_sf"/>
</dbReference>
<dbReference type="PROSITE" id="PS51782">
    <property type="entry name" value="LYSM"/>
    <property type="match status" value="1"/>
</dbReference>
<comment type="caution">
    <text evidence="3">The sequence shown here is derived from an EMBL/GenBank/DDBJ whole genome shotgun (WGS) entry which is preliminary data.</text>
</comment>
<evidence type="ECO:0000313" key="4">
    <source>
        <dbReference type="EMBL" id="KJW13581.1"/>
    </source>
</evidence>
<sequence length="334" mass="37203">MAKKKTLKSYQSKVTKAKTAYNKARTTYTTNNKKLGDLKSRRSKAKTIAEKNSLDGKIKQATKSTKKAKGKVTKTKGAYNKAKSNLAAFKKSQAAERRKDALNKKKKIIVKMQKDKPGYWKAKRPFVIPKYPRSVNSYVYIDNTTESETVTTDLTTNSIAPGQYVNHYTQTSPVQHQIDGKLGGSLISEIKGLKEQFDSLKRWSTNGTEIELHHGQRQSNHSVLTSVAANFDAPRDNAVPVSVAIQDVKWAKSEISKKSKKKTTTNKGANTGKKTATKGTRKDTKPKAGKYLTIKKGDTYWGYHVSFGTSIAKLRSWNGFPDKALPIGKKIRVK</sequence>
<evidence type="ECO:0000259" key="2">
    <source>
        <dbReference type="PROSITE" id="PS51782"/>
    </source>
</evidence>
<dbReference type="EMBL" id="JZCR01000006">
    <property type="protein sequence ID" value="KJW13581.1"/>
    <property type="molecule type" value="Genomic_DNA"/>
</dbReference>
<feature type="region of interest" description="Disordered" evidence="1">
    <location>
        <begin position="255"/>
        <end position="286"/>
    </location>
</feature>
<reference evidence="3 5" key="1">
    <citation type="submission" date="2015-03" db="EMBL/GenBank/DDBJ databases">
        <authorList>
            <person name="Zheng J."/>
            <person name="Ganezle M."/>
        </authorList>
    </citation>
    <scope>NUCLEOTIDE SEQUENCE [LARGE SCALE GENOMIC DNA]</scope>
    <source>
        <strain evidence="3 5">LP38</strain>
    </source>
</reference>
<feature type="domain" description="LysM" evidence="2">
    <location>
        <begin position="290"/>
        <end position="333"/>
    </location>
</feature>
<dbReference type="Pfam" id="PF01476">
    <property type="entry name" value="LysM"/>
    <property type="match status" value="1"/>
</dbReference>
<feature type="compositionally biased region" description="Low complexity" evidence="1">
    <location>
        <begin position="265"/>
        <end position="278"/>
    </location>
</feature>
<dbReference type="SUPFAM" id="SSF54106">
    <property type="entry name" value="LysM domain"/>
    <property type="match status" value="1"/>
</dbReference>
<dbReference type="InterPro" id="IPR018392">
    <property type="entry name" value="LysM"/>
</dbReference>
<dbReference type="EMBL" id="JZCR01000014">
    <property type="protein sequence ID" value="KJW12872.1"/>
    <property type="molecule type" value="Genomic_DNA"/>
</dbReference>
<name>A0A0F3RVU0_9LACO</name>
<dbReference type="Proteomes" id="UP000033491">
    <property type="component" value="Unassembled WGS sequence"/>
</dbReference>
<proteinExistence type="predicted"/>
<feature type="compositionally biased region" description="Basic and acidic residues" evidence="1">
    <location>
        <begin position="47"/>
        <end position="58"/>
    </location>
</feature>
<dbReference type="CDD" id="cd00118">
    <property type="entry name" value="LysM"/>
    <property type="match status" value="1"/>
</dbReference>
<accession>A0A0F3RVU0</accession>
<evidence type="ECO:0000313" key="5">
    <source>
        <dbReference type="Proteomes" id="UP000033491"/>
    </source>
</evidence>
<evidence type="ECO:0000256" key="1">
    <source>
        <dbReference type="SAM" id="MobiDB-lite"/>
    </source>
</evidence>
<dbReference type="Gene3D" id="3.10.350.10">
    <property type="entry name" value="LysM domain"/>
    <property type="match status" value="1"/>
</dbReference>
<protein>
    <recommendedName>
        <fullName evidence="2">LysM domain-containing protein</fullName>
    </recommendedName>
</protein>
<evidence type="ECO:0000313" key="3">
    <source>
        <dbReference type="EMBL" id="KJW12872.1"/>
    </source>
</evidence>
<dbReference type="STRING" id="216463.VC81_03725"/>
<feature type="region of interest" description="Disordered" evidence="1">
    <location>
        <begin position="25"/>
        <end position="77"/>
    </location>
</feature>
<gene>
    <name evidence="4" type="ORF">VC81_03725</name>
    <name evidence="3" type="ORF">VC81_06390</name>
</gene>
<organism evidence="3 5">
    <name type="scientific">Levilactobacillus spicheri</name>
    <dbReference type="NCBI Taxonomy" id="216463"/>
    <lineage>
        <taxon>Bacteria</taxon>
        <taxon>Bacillati</taxon>
        <taxon>Bacillota</taxon>
        <taxon>Bacilli</taxon>
        <taxon>Lactobacillales</taxon>
        <taxon>Lactobacillaceae</taxon>
        <taxon>Levilactobacillus</taxon>
    </lineage>
</organism>
<feature type="compositionally biased region" description="Basic residues" evidence="1">
    <location>
        <begin position="64"/>
        <end position="74"/>
    </location>
</feature>